<proteinExistence type="predicted"/>
<accession>A0AA40BJ79</accession>
<organism evidence="1 2">
    <name type="scientific">Lasiosphaeria miniovina</name>
    <dbReference type="NCBI Taxonomy" id="1954250"/>
    <lineage>
        <taxon>Eukaryota</taxon>
        <taxon>Fungi</taxon>
        <taxon>Dikarya</taxon>
        <taxon>Ascomycota</taxon>
        <taxon>Pezizomycotina</taxon>
        <taxon>Sordariomycetes</taxon>
        <taxon>Sordariomycetidae</taxon>
        <taxon>Sordariales</taxon>
        <taxon>Lasiosphaeriaceae</taxon>
        <taxon>Lasiosphaeria</taxon>
    </lineage>
</organism>
<name>A0AA40BJ79_9PEZI</name>
<dbReference type="Proteomes" id="UP001172101">
    <property type="component" value="Unassembled WGS sequence"/>
</dbReference>
<reference evidence="1" key="1">
    <citation type="submission" date="2023-06" db="EMBL/GenBank/DDBJ databases">
        <title>Genome-scale phylogeny and comparative genomics of the fungal order Sordariales.</title>
        <authorList>
            <consortium name="Lawrence Berkeley National Laboratory"/>
            <person name="Hensen N."/>
            <person name="Bonometti L."/>
            <person name="Westerberg I."/>
            <person name="Brannstrom I.O."/>
            <person name="Guillou S."/>
            <person name="Cros-Aarteil S."/>
            <person name="Calhoun S."/>
            <person name="Haridas S."/>
            <person name="Kuo A."/>
            <person name="Mondo S."/>
            <person name="Pangilinan J."/>
            <person name="Riley R."/>
            <person name="LaButti K."/>
            <person name="Andreopoulos B."/>
            <person name="Lipzen A."/>
            <person name="Chen C."/>
            <person name="Yanf M."/>
            <person name="Daum C."/>
            <person name="Ng V."/>
            <person name="Clum A."/>
            <person name="Steindorff A."/>
            <person name="Ohm R."/>
            <person name="Martin F."/>
            <person name="Silar P."/>
            <person name="Natvig D."/>
            <person name="Lalanne C."/>
            <person name="Gautier V."/>
            <person name="Ament-velasquez S.L."/>
            <person name="Kruys A."/>
            <person name="Hutchinson M.I."/>
            <person name="Powell A.J."/>
            <person name="Barry K."/>
            <person name="Miller A.N."/>
            <person name="Grigoriev I.V."/>
            <person name="Debuchy R."/>
            <person name="Gladieux P."/>
            <person name="Thoren M.H."/>
            <person name="Johannesson H."/>
        </authorList>
    </citation>
    <scope>NUCLEOTIDE SEQUENCE</scope>
    <source>
        <strain evidence="1">SMH2392-1A</strain>
    </source>
</reference>
<keyword evidence="2" id="KW-1185">Reference proteome</keyword>
<dbReference type="AlphaFoldDB" id="A0AA40BJ79"/>
<dbReference type="GeneID" id="85328057"/>
<evidence type="ECO:0000313" key="2">
    <source>
        <dbReference type="Proteomes" id="UP001172101"/>
    </source>
</evidence>
<dbReference type="RefSeq" id="XP_060304102.1">
    <property type="nucleotide sequence ID" value="XM_060444787.1"/>
</dbReference>
<evidence type="ECO:0000313" key="1">
    <source>
        <dbReference type="EMBL" id="KAK0735225.1"/>
    </source>
</evidence>
<dbReference type="EMBL" id="JAUIRO010000001">
    <property type="protein sequence ID" value="KAK0735225.1"/>
    <property type="molecule type" value="Genomic_DNA"/>
</dbReference>
<comment type="caution">
    <text evidence="1">The sequence shown here is derived from an EMBL/GenBank/DDBJ whole genome shotgun (WGS) entry which is preliminary data.</text>
</comment>
<gene>
    <name evidence="1" type="ORF">B0T26DRAFT_747039</name>
</gene>
<protein>
    <submittedName>
        <fullName evidence="1">Uncharacterized protein</fullName>
    </submittedName>
</protein>
<sequence>MASWKEMKSSKSLPNASLITNMRIWARSYFHGMTSMMLQTQKGVHLTSWRHISNALMRAEKVPKPWPGSGDRNPRVRICSPRTASTTCLLLGQGGTETNHSATIARAASGDAAGGRWAIARWRLGRALSELSSPWAVFSMGRETVFMPMGWEAEKWPALDPVQGRMTAALPAGEALRVELAGAVAAFRAPSEVVVALPAVWIGKKLWLTVKATMDGQFVFG</sequence>